<gene>
    <name evidence="3" type="ORF">SAMN05443529_11344</name>
</gene>
<dbReference type="RefSeq" id="WP_092333647.1">
    <property type="nucleotide sequence ID" value="NZ_FNCP01000013.1"/>
</dbReference>
<dbReference type="Pfam" id="PF13286">
    <property type="entry name" value="HD_assoc"/>
    <property type="match status" value="1"/>
</dbReference>
<feature type="domain" description="HD" evidence="2">
    <location>
        <begin position="73"/>
        <end position="217"/>
    </location>
</feature>
<name>A0A1G8CAJ0_9FIRM</name>
<dbReference type="AlphaFoldDB" id="A0A1G8CAJ0"/>
<keyword evidence="4" id="KW-1185">Reference proteome</keyword>
<dbReference type="NCBIfam" id="TIGR01353">
    <property type="entry name" value="dGTP_triPase"/>
    <property type="match status" value="1"/>
</dbReference>
<sequence length="408" mass="47279">MTKGIFSDVSIKIDNPKWHECISREVGIYSRSDDIRSEFARDYNRILHSNAYRRLKHKTQVFFATRNDHICTRIEHVNHVASVSYTIAKYLGLNTELTNAIALGHDLGHAPFGHAGETVLKEIASAETKQNFWHERNSLRFIDKIETLPDPSGFEQNLNLTYAVRDGIILHCGEVDENSIYPREEKVDLNCIEKSSQYAPFTWEGCVVKISDKIAYLGRDIEDAYTLNILSSYQLKQLVKILKSFIKIELSEINNTVITHRLIIDLCKSSSPENGIRFSDEYIGLINSIKAFNYENIYKHERLNVFKGYSKLILESIYGTLSNLYSEEETIYKIRKNILTYPLLLNSFLDWLLKYSNNNDRSSKRNRYNNQVIYEIEKREDYALAVIDYISGMTDSFAIKVFNELTNL</sequence>
<dbReference type="Pfam" id="PF01966">
    <property type="entry name" value="HD"/>
    <property type="match status" value="1"/>
</dbReference>
<dbReference type="Proteomes" id="UP000198656">
    <property type="component" value="Unassembled WGS sequence"/>
</dbReference>
<dbReference type="CDD" id="cd00077">
    <property type="entry name" value="HDc"/>
    <property type="match status" value="1"/>
</dbReference>
<dbReference type="PANTHER" id="PTHR35795:SF1">
    <property type="entry name" value="BIS(5'-NUCLEOSYL)-TETRAPHOSPHATASE, SYMMETRICAL"/>
    <property type="match status" value="1"/>
</dbReference>
<evidence type="ECO:0000259" key="2">
    <source>
        <dbReference type="PROSITE" id="PS51831"/>
    </source>
</evidence>
<dbReference type="GO" id="GO:0016793">
    <property type="term" value="F:triphosphoric monoester hydrolase activity"/>
    <property type="evidence" value="ECO:0007669"/>
    <property type="project" value="InterPro"/>
</dbReference>
<dbReference type="InterPro" id="IPR006674">
    <property type="entry name" value="HD_domain"/>
</dbReference>
<reference evidence="4" key="1">
    <citation type="submission" date="2016-10" db="EMBL/GenBank/DDBJ databases">
        <authorList>
            <person name="Varghese N."/>
            <person name="Submissions S."/>
        </authorList>
    </citation>
    <scope>NUCLEOTIDE SEQUENCE [LARGE SCALE GENOMIC DNA]</scope>
    <source>
        <strain evidence="4">DSM 8344</strain>
    </source>
</reference>
<dbReference type="EMBL" id="FNCP01000013">
    <property type="protein sequence ID" value="SDH42385.1"/>
    <property type="molecule type" value="Genomic_DNA"/>
</dbReference>
<keyword evidence="1" id="KW-0378">Hydrolase</keyword>
<dbReference type="InterPro" id="IPR003607">
    <property type="entry name" value="HD/PDEase_dom"/>
</dbReference>
<proteinExistence type="predicted"/>
<protein>
    <submittedName>
        <fullName evidence="3">dGTPase</fullName>
    </submittedName>
</protein>
<evidence type="ECO:0000256" key="1">
    <source>
        <dbReference type="ARBA" id="ARBA00022801"/>
    </source>
</evidence>
<dbReference type="InterPro" id="IPR006261">
    <property type="entry name" value="dGTPase"/>
</dbReference>
<evidence type="ECO:0000313" key="3">
    <source>
        <dbReference type="EMBL" id="SDH42385.1"/>
    </source>
</evidence>
<dbReference type="PANTHER" id="PTHR35795">
    <property type="entry name" value="SLR1885 PROTEIN"/>
    <property type="match status" value="1"/>
</dbReference>
<dbReference type="OrthoDB" id="9803619at2"/>
<dbReference type="SUPFAM" id="SSF109604">
    <property type="entry name" value="HD-domain/PDEase-like"/>
    <property type="match status" value="1"/>
</dbReference>
<evidence type="ECO:0000313" key="4">
    <source>
        <dbReference type="Proteomes" id="UP000198656"/>
    </source>
</evidence>
<dbReference type="Gene3D" id="1.10.3210.10">
    <property type="entry name" value="Hypothetical protein af1432"/>
    <property type="match status" value="1"/>
</dbReference>
<dbReference type="PROSITE" id="PS51831">
    <property type="entry name" value="HD"/>
    <property type="match status" value="1"/>
</dbReference>
<dbReference type="STRING" id="1121419.SAMN05443529_11344"/>
<dbReference type="InterPro" id="IPR026875">
    <property type="entry name" value="PHydrolase_assoc_dom"/>
</dbReference>
<accession>A0A1G8CAJ0</accession>
<dbReference type="InterPro" id="IPR051094">
    <property type="entry name" value="Diverse_Catalytic_Enzymes"/>
</dbReference>
<organism evidence="3 4">
    <name type="scientific">Desulfosporosinus hippei DSM 8344</name>
    <dbReference type="NCBI Taxonomy" id="1121419"/>
    <lineage>
        <taxon>Bacteria</taxon>
        <taxon>Bacillati</taxon>
        <taxon>Bacillota</taxon>
        <taxon>Clostridia</taxon>
        <taxon>Eubacteriales</taxon>
        <taxon>Desulfitobacteriaceae</taxon>
        <taxon>Desulfosporosinus</taxon>
    </lineage>
</organism>